<accession>A0A8J2LPH3</accession>
<keyword evidence="2" id="KW-1185">Reference proteome</keyword>
<evidence type="ECO:0000313" key="2">
    <source>
        <dbReference type="Proteomes" id="UP000708208"/>
    </source>
</evidence>
<feature type="non-terminal residue" evidence="1">
    <location>
        <position position="40"/>
    </location>
</feature>
<name>A0A8J2LPH3_9HEXA</name>
<comment type="caution">
    <text evidence="1">The sequence shown here is derived from an EMBL/GenBank/DDBJ whole genome shotgun (WGS) entry which is preliminary data.</text>
</comment>
<evidence type="ECO:0000313" key="1">
    <source>
        <dbReference type="EMBL" id="CAG7826190.1"/>
    </source>
</evidence>
<reference evidence="1" key="1">
    <citation type="submission" date="2021-06" db="EMBL/GenBank/DDBJ databases">
        <authorList>
            <person name="Hodson N. C."/>
            <person name="Mongue J. A."/>
            <person name="Jaron S. K."/>
        </authorList>
    </citation>
    <scope>NUCLEOTIDE SEQUENCE</scope>
</reference>
<dbReference type="Proteomes" id="UP000708208">
    <property type="component" value="Unassembled WGS sequence"/>
</dbReference>
<gene>
    <name evidence="1" type="ORF">AFUS01_LOCUS36255</name>
</gene>
<proteinExistence type="predicted"/>
<sequence length="40" mass="4835">YIQEVADLQCSDCELCKNVKQLKMKKTLRLRYLHQIRLVL</sequence>
<organism evidence="1 2">
    <name type="scientific">Allacma fusca</name>
    <dbReference type="NCBI Taxonomy" id="39272"/>
    <lineage>
        <taxon>Eukaryota</taxon>
        <taxon>Metazoa</taxon>
        <taxon>Ecdysozoa</taxon>
        <taxon>Arthropoda</taxon>
        <taxon>Hexapoda</taxon>
        <taxon>Collembola</taxon>
        <taxon>Symphypleona</taxon>
        <taxon>Sminthuridae</taxon>
        <taxon>Allacma</taxon>
    </lineage>
</organism>
<dbReference type="AlphaFoldDB" id="A0A8J2LPH3"/>
<dbReference type="EMBL" id="CAJVCH010538911">
    <property type="protein sequence ID" value="CAG7826190.1"/>
    <property type="molecule type" value="Genomic_DNA"/>
</dbReference>
<protein>
    <submittedName>
        <fullName evidence="1">Uncharacterized protein</fullName>
    </submittedName>
</protein>